<dbReference type="OrthoDB" id="7280289at2"/>
<accession>A0A1B6VLL4</accession>
<evidence type="ECO:0000313" key="3">
    <source>
        <dbReference type="Proteomes" id="UP000077786"/>
    </source>
</evidence>
<organism evidence="2 3">
    <name type="scientific">Gluconobacter cerinus</name>
    <dbReference type="NCBI Taxonomy" id="38307"/>
    <lineage>
        <taxon>Bacteria</taxon>
        <taxon>Pseudomonadati</taxon>
        <taxon>Pseudomonadota</taxon>
        <taxon>Alphaproteobacteria</taxon>
        <taxon>Acetobacterales</taxon>
        <taxon>Acetobacteraceae</taxon>
        <taxon>Gluconobacter</taxon>
    </lineage>
</organism>
<evidence type="ECO:0000259" key="1">
    <source>
        <dbReference type="Pfam" id="PF13466"/>
    </source>
</evidence>
<comment type="caution">
    <text evidence="2">The sequence shown here is derived from an EMBL/GenBank/DDBJ whole genome shotgun (WGS) entry which is preliminary data.</text>
</comment>
<sequence length="89" mass="9806">MTVLCLPADMGTAFAKHFLEQLRKQATDIVLDGGAVRRLGGRCFEILLAAQKTAHERQTCFSIQNPSVEFKKALELLGGTFLLGKENNQ</sequence>
<dbReference type="AlphaFoldDB" id="A0A1B6VLL4"/>
<protein>
    <submittedName>
        <fullName evidence="2">Chemotaxis protein CheX</fullName>
    </submittedName>
</protein>
<dbReference type="Proteomes" id="UP000077786">
    <property type="component" value="Unassembled WGS sequence"/>
</dbReference>
<name>A0A1B6VLL4_9PROT</name>
<dbReference type="InterPro" id="IPR058548">
    <property type="entry name" value="MlaB-like_STAS"/>
</dbReference>
<dbReference type="PATRIC" id="fig|38307.3.peg.833"/>
<reference evidence="2 3" key="1">
    <citation type="submission" date="2016-03" db="EMBL/GenBank/DDBJ databases">
        <title>Draft genome sequence of Gluconobacter cerinus strain CECT 9110.</title>
        <authorList>
            <person name="Sainz F."/>
            <person name="Mas A."/>
            <person name="Torija M.J."/>
        </authorList>
    </citation>
    <scope>NUCLEOTIDE SEQUENCE [LARGE SCALE GENOMIC DNA]</scope>
    <source>
        <strain evidence="2 3">CECT 9110</strain>
    </source>
</reference>
<feature type="domain" description="MlaB-like STAS" evidence="1">
    <location>
        <begin position="6"/>
        <end position="78"/>
    </location>
</feature>
<proteinExistence type="predicted"/>
<dbReference type="Gene3D" id="3.30.750.24">
    <property type="entry name" value="STAS domain"/>
    <property type="match status" value="1"/>
</dbReference>
<evidence type="ECO:0000313" key="2">
    <source>
        <dbReference type="EMBL" id="OAJ68109.1"/>
    </source>
</evidence>
<dbReference type="RefSeq" id="WP_064273724.1">
    <property type="nucleotide sequence ID" value="NZ_LUTU01000005.1"/>
</dbReference>
<gene>
    <name evidence="2" type="ORF">A0123_00812</name>
</gene>
<dbReference type="InterPro" id="IPR036513">
    <property type="entry name" value="STAS_dom_sf"/>
</dbReference>
<dbReference type="SUPFAM" id="SSF52091">
    <property type="entry name" value="SpoIIaa-like"/>
    <property type="match status" value="1"/>
</dbReference>
<dbReference type="Pfam" id="PF13466">
    <property type="entry name" value="STAS_2"/>
    <property type="match status" value="1"/>
</dbReference>
<dbReference type="EMBL" id="LUTU01000005">
    <property type="protein sequence ID" value="OAJ68109.1"/>
    <property type="molecule type" value="Genomic_DNA"/>
</dbReference>